<dbReference type="Proteomes" id="UP001519460">
    <property type="component" value="Unassembled WGS sequence"/>
</dbReference>
<keyword evidence="6" id="KW-0539">Nucleus</keyword>
<dbReference type="EMBL" id="JACVVK020000018">
    <property type="protein sequence ID" value="KAK7503890.1"/>
    <property type="molecule type" value="Genomic_DNA"/>
</dbReference>
<accession>A0ABD0LWK6</accession>
<comment type="caution">
    <text evidence="9">The sequence shown here is derived from an EMBL/GenBank/DDBJ whole genome shotgun (WGS) entry which is preliminary data.</text>
</comment>
<evidence type="ECO:0000313" key="9">
    <source>
        <dbReference type="EMBL" id="KAK7503890.1"/>
    </source>
</evidence>
<evidence type="ECO:0000256" key="5">
    <source>
        <dbReference type="ARBA" id="ARBA00023204"/>
    </source>
</evidence>
<evidence type="ECO:0000256" key="3">
    <source>
        <dbReference type="ARBA" id="ARBA00022763"/>
    </source>
</evidence>
<gene>
    <name evidence="9" type="ORF">BaRGS_00005013</name>
</gene>
<dbReference type="AlphaFoldDB" id="A0ABD0LWK6"/>
<organism evidence="9 10">
    <name type="scientific">Batillaria attramentaria</name>
    <dbReference type="NCBI Taxonomy" id="370345"/>
    <lineage>
        <taxon>Eukaryota</taxon>
        <taxon>Metazoa</taxon>
        <taxon>Spiralia</taxon>
        <taxon>Lophotrochozoa</taxon>
        <taxon>Mollusca</taxon>
        <taxon>Gastropoda</taxon>
        <taxon>Caenogastropoda</taxon>
        <taxon>Sorbeoconcha</taxon>
        <taxon>Cerithioidea</taxon>
        <taxon>Batillariidae</taxon>
        <taxon>Batillaria</taxon>
    </lineage>
</organism>
<dbReference type="GO" id="GO:0005634">
    <property type="term" value="C:nucleus"/>
    <property type="evidence" value="ECO:0007669"/>
    <property type="project" value="UniProtKB-SubCell"/>
</dbReference>
<evidence type="ECO:0000256" key="2">
    <source>
        <dbReference type="ARBA" id="ARBA00006661"/>
    </source>
</evidence>
<dbReference type="GO" id="GO:0006281">
    <property type="term" value="P:DNA repair"/>
    <property type="evidence" value="ECO:0007669"/>
    <property type="project" value="UniProtKB-KW"/>
</dbReference>
<dbReference type="InterPro" id="IPR018574">
    <property type="entry name" value="Structure-sp_endonuc_su_Slx4"/>
</dbReference>
<protein>
    <recommendedName>
        <fullName evidence="7">Structure-specific endonuclease subunit SLX4</fullName>
    </recommendedName>
</protein>
<keyword evidence="5" id="KW-0234">DNA repair</keyword>
<keyword evidence="10" id="KW-1185">Reference proteome</keyword>
<dbReference type="GO" id="GO:0006310">
    <property type="term" value="P:DNA recombination"/>
    <property type="evidence" value="ECO:0007669"/>
    <property type="project" value="UniProtKB-KW"/>
</dbReference>
<proteinExistence type="inferred from homology"/>
<keyword evidence="4" id="KW-0233">DNA recombination</keyword>
<evidence type="ECO:0000256" key="7">
    <source>
        <dbReference type="ARBA" id="ARBA00029496"/>
    </source>
</evidence>
<keyword evidence="3" id="KW-0227">DNA damage</keyword>
<comment type="subcellular location">
    <subcellularLocation>
        <location evidence="1">Nucleus</location>
    </subcellularLocation>
</comment>
<name>A0ABD0LWK6_9CAEN</name>
<evidence type="ECO:0000256" key="6">
    <source>
        <dbReference type="ARBA" id="ARBA00023242"/>
    </source>
</evidence>
<feature type="region of interest" description="Disordered" evidence="8">
    <location>
        <begin position="41"/>
        <end position="64"/>
    </location>
</feature>
<feature type="compositionally biased region" description="Basic residues" evidence="8">
    <location>
        <begin position="131"/>
        <end position="144"/>
    </location>
</feature>
<sequence length="151" mass="16796">MCPTRCVVHLVHLAVTQHYRCRTCTGANVLLLTGRSVVQHKTTEKIPKQPPSPQNSKPLYSAATQNHSRRSFHKYCNTGIFLVLSQPIELGVLRTDLKAAGVRCSQQKLLDFLDEMCITFTTKNDAPGKSRQGKRGRRGGHASRKVTASQK</sequence>
<dbReference type="PANTHER" id="PTHR21541:SF3">
    <property type="entry name" value="STRUCTURE-SPECIFIC ENDONUCLEASE SUBUNIT SLX4"/>
    <property type="match status" value="1"/>
</dbReference>
<evidence type="ECO:0000313" key="10">
    <source>
        <dbReference type="Proteomes" id="UP001519460"/>
    </source>
</evidence>
<dbReference type="Pfam" id="PF09494">
    <property type="entry name" value="Slx4"/>
    <property type="match status" value="1"/>
</dbReference>
<comment type="similarity">
    <text evidence="2">Belongs to the SLX4 family.</text>
</comment>
<feature type="region of interest" description="Disordered" evidence="8">
    <location>
        <begin position="123"/>
        <end position="151"/>
    </location>
</feature>
<evidence type="ECO:0000256" key="4">
    <source>
        <dbReference type="ARBA" id="ARBA00023172"/>
    </source>
</evidence>
<evidence type="ECO:0000256" key="8">
    <source>
        <dbReference type="SAM" id="MobiDB-lite"/>
    </source>
</evidence>
<evidence type="ECO:0000256" key="1">
    <source>
        <dbReference type="ARBA" id="ARBA00004123"/>
    </source>
</evidence>
<reference evidence="9 10" key="1">
    <citation type="journal article" date="2023" name="Sci. Data">
        <title>Genome assembly of the Korean intertidal mud-creeper Batillaria attramentaria.</title>
        <authorList>
            <person name="Patra A.K."/>
            <person name="Ho P.T."/>
            <person name="Jun S."/>
            <person name="Lee S.J."/>
            <person name="Kim Y."/>
            <person name="Won Y.J."/>
        </authorList>
    </citation>
    <scope>NUCLEOTIDE SEQUENCE [LARGE SCALE GENOMIC DNA]</scope>
    <source>
        <strain evidence="9">Wonlab-2016</strain>
    </source>
</reference>
<dbReference type="PANTHER" id="PTHR21541">
    <property type="entry name" value="BTB POZ DOMAIN CONTAINING 12"/>
    <property type="match status" value="1"/>
</dbReference>